<evidence type="ECO:0000259" key="10">
    <source>
        <dbReference type="PROSITE" id="PS51192"/>
    </source>
</evidence>
<dbReference type="PANTHER" id="PTHR47958">
    <property type="entry name" value="ATP-DEPENDENT RNA HELICASE DBP3"/>
    <property type="match status" value="1"/>
</dbReference>
<dbReference type="InterPro" id="IPR000629">
    <property type="entry name" value="RNA-helicase_DEAD-box_CS"/>
</dbReference>
<comment type="caution">
    <text evidence="13">The sequence shown here is derived from an EMBL/GenBank/DDBJ whole genome shotgun (WGS) entry which is preliminary data.</text>
</comment>
<dbReference type="FunFam" id="3.40.50.300:FF:000849">
    <property type="entry name" value="ATP-dependent RNA helicase DBP5"/>
    <property type="match status" value="1"/>
</dbReference>
<protein>
    <recommendedName>
        <fullName evidence="1">RNA helicase</fullName>
        <ecNumber evidence="1">3.6.4.13</ecNumber>
    </recommendedName>
</protein>
<evidence type="ECO:0000256" key="1">
    <source>
        <dbReference type="ARBA" id="ARBA00012552"/>
    </source>
</evidence>
<dbReference type="InterPro" id="IPR014001">
    <property type="entry name" value="Helicase_ATP-bd"/>
</dbReference>
<dbReference type="OrthoDB" id="10265785at2759"/>
<dbReference type="GO" id="GO:0003723">
    <property type="term" value="F:RNA binding"/>
    <property type="evidence" value="ECO:0007669"/>
    <property type="project" value="UniProtKB-KW"/>
</dbReference>
<dbReference type="PROSITE" id="PS51194">
    <property type="entry name" value="HELICASE_CTER"/>
    <property type="match status" value="1"/>
</dbReference>
<dbReference type="OMA" id="REYAIME"/>
<dbReference type="SUPFAM" id="SSF52540">
    <property type="entry name" value="P-loop containing nucleoside triphosphate hydrolases"/>
    <property type="match status" value="1"/>
</dbReference>
<evidence type="ECO:0000259" key="11">
    <source>
        <dbReference type="PROSITE" id="PS51194"/>
    </source>
</evidence>
<dbReference type="SMART" id="SM00487">
    <property type="entry name" value="DEXDc"/>
    <property type="match status" value="1"/>
</dbReference>
<dbReference type="GO" id="GO:0003724">
    <property type="term" value="F:RNA helicase activity"/>
    <property type="evidence" value="ECO:0007669"/>
    <property type="project" value="UniProtKB-EC"/>
</dbReference>
<keyword evidence="4 9" id="KW-0347">Helicase</keyword>
<name>A0A1X2HSG3_SYNRA</name>
<feature type="domain" description="Helicase ATP-binding" evidence="10">
    <location>
        <begin position="97"/>
        <end position="265"/>
    </location>
</feature>
<keyword evidence="14" id="KW-1185">Reference proteome</keyword>
<dbReference type="InParanoid" id="A0A1X2HSG3"/>
<feature type="domain" description="DEAD-box RNA helicase Q" evidence="12">
    <location>
        <begin position="64"/>
        <end position="92"/>
    </location>
</feature>
<evidence type="ECO:0000259" key="12">
    <source>
        <dbReference type="PROSITE" id="PS51195"/>
    </source>
</evidence>
<dbReference type="STRING" id="13706.A0A1X2HSG3"/>
<evidence type="ECO:0000256" key="4">
    <source>
        <dbReference type="ARBA" id="ARBA00022806"/>
    </source>
</evidence>
<sequence length="454" mass="51050">MSTGSGNVVNVRLNDLLSTPSVQPQAPVPPEARQEGQTNLITSSHRVFVKLSSDVDQSLVSSAKSFEQLGLNKELLQGLYAMGFSKPSKIQERALPLLLHNPPKNMIGQSQSGTGKTAAFLLNILSRVDTTLDKPQAIVLTPSRELARQIMDVVDKMAKFTQVTRGIVIKGGTHRNRRITEQVVIGTPGAVSDAIRRRFLDTTSMKVFVLDEADNMLDQDGLGDQSIKIKGMLQSPNVQIVLFSATFPENVRRFAPRFAENANEISLRREEESVDTIKQFYMDCRDEGHKYDVLCNLYDLLTVSQSIIFCQHRNTAEEIARRMAELGHAVCALHGAMDTEVRDRAMDDFRRGEYKVLITTNVLSRGIDVLQVSLVINYDMPLDGHHMPDPEVYLHRVGRTGRFGRTGISINFVHDRRSWENMRAIEDHFGKPIKPIQTDDWEEVEKILKSEKVL</sequence>
<feature type="domain" description="Helicase C-terminal" evidence="11">
    <location>
        <begin position="276"/>
        <end position="444"/>
    </location>
</feature>
<comment type="similarity">
    <text evidence="9">Belongs to the DEAD box helicase family.</text>
</comment>
<keyword evidence="2 9" id="KW-0547">Nucleotide-binding</keyword>
<gene>
    <name evidence="13" type="ORF">BCR43DRAFT_481528</name>
</gene>
<dbReference type="PROSITE" id="PS51195">
    <property type="entry name" value="Q_MOTIF"/>
    <property type="match status" value="1"/>
</dbReference>
<evidence type="ECO:0000256" key="3">
    <source>
        <dbReference type="ARBA" id="ARBA00022801"/>
    </source>
</evidence>
<dbReference type="AlphaFoldDB" id="A0A1X2HSG3"/>
<keyword evidence="6" id="KW-0694">RNA-binding</keyword>
<dbReference type="Pfam" id="PF00271">
    <property type="entry name" value="Helicase_C"/>
    <property type="match status" value="1"/>
</dbReference>
<dbReference type="CDD" id="cd18787">
    <property type="entry name" value="SF2_C_DEAD"/>
    <property type="match status" value="1"/>
</dbReference>
<dbReference type="PROSITE" id="PS51192">
    <property type="entry name" value="HELICASE_ATP_BIND_1"/>
    <property type="match status" value="1"/>
</dbReference>
<reference evidence="13 14" key="1">
    <citation type="submission" date="2016-07" db="EMBL/GenBank/DDBJ databases">
        <title>Pervasive Adenine N6-methylation of Active Genes in Fungi.</title>
        <authorList>
            <consortium name="DOE Joint Genome Institute"/>
            <person name="Mondo S.J."/>
            <person name="Dannebaum R.O."/>
            <person name="Kuo R.C."/>
            <person name="Labutti K."/>
            <person name="Haridas S."/>
            <person name="Kuo A."/>
            <person name="Salamov A."/>
            <person name="Ahrendt S.R."/>
            <person name="Lipzen A."/>
            <person name="Sullivan W."/>
            <person name="Andreopoulos W.B."/>
            <person name="Clum A."/>
            <person name="Lindquist E."/>
            <person name="Daum C."/>
            <person name="Ramamoorthy G.K."/>
            <person name="Gryganskyi A."/>
            <person name="Culley D."/>
            <person name="Magnuson J.K."/>
            <person name="James T.Y."/>
            <person name="O'Malley M.A."/>
            <person name="Stajich J.E."/>
            <person name="Spatafora J.W."/>
            <person name="Visel A."/>
            <person name="Grigoriev I.V."/>
        </authorList>
    </citation>
    <scope>NUCLEOTIDE SEQUENCE [LARGE SCALE GENOMIC DNA]</scope>
    <source>
        <strain evidence="13 14">NRRL 2496</strain>
    </source>
</reference>
<dbReference type="SMART" id="SM00490">
    <property type="entry name" value="HELICc"/>
    <property type="match status" value="1"/>
</dbReference>
<dbReference type="InterPro" id="IPR011545">
    <property type="entry name" value="DEAD/DEAH_box_helicase_dom"/>
</dbReference>
<dbReference type="GO" id="GO:0005524">
    <property type="term" value="F:ATP binding"/>
    <property type="evidence" value="ECO:0007669"/>
    <property type="project" value="UniProtKB-KW"/>
</dbReference>
<dbReference type="Proteomes" id="UP000242180">
    <property type="component" value="Unassembled WGS sequence"/>
</dbReference>
<organism evidence="13 14">
    <name type="scientific">Syncephalastrum racemosum</name>
    <name type="common">Filamentous fungus</name>
    <dbReference type="NCBI Taxonomy" id="13706"/>
    <lineage>
        <taxon>Eukaryota</taxon>
        <taxon>Fungi</taxon>
        <taxon>Fungi incertae sedis</taxon>
        <taxon>Mucoromycota</taxon>
        <taxon>Mucoromycotina</taxon>
        <taxon>Mucoromycetes</taxon>
        <taxon>Mucorales</taxon>
        <taxon>Syncephalastraceae</taxon>
        <taxon>Syncephalastrum</taxon>
    </lineage>
</organism>
<evidence type="ECO:0000313" key="14">
    <source>
        <dbReference type="Proteomes" id="UP000242180"/>
    </source>
</evidence>
<feature type="short sequence motif" description="Q motif" evidence="8">
    <location>
        <begin position="64"/>
        <end position="92"/>
    </location>
</feature>
<evidence type="ECO:0000256" key="5">
    <source>
        <dbReference type="ARBA" id="ARBA00022840"/>
    </source>
</evidence>
<dbReference type="PROSITE" id="PS00039">
    <property type="entry name" value="DEAD_ATP_HELICASE"/>
    <property type="match status" value="1"/>
</dbReference>
<dbReference type="EMBL" id="MCGN01000001">
    <property type="protein sequence ID" value="ORZ02424.1"/>
    <property type="molecule type" value="Genomic_DNA"/>
</dbReference>
<dbReference type="Gene3D" id="3.40.50.300">
    <property type="entry name" value="P-loop containing nucleotide triphosphate hydrolases"/>
    <property type="match status" value="2"/>
</dbReference>
<evidence type="ECO:0000256" key="2">
    <source>
        <dbReference type="ARBA" id="ARBA00022741"/>
    </source>
</evidence>
<proteinExistence type="inferred from homology"/>
<dbReference type="InterPro" id="IPR014014">
    <property type="entry name" value="RNA_helicase_DEAD_Q_motif"/>
</dbReference>
<dbReference type="Pfam" id="PF00270">
    <property type="entry name" value="DEAD"/>
    <property type="match status" value="1"/>
</dbReference>
<dbReference type="CDD" id="cd17963">
    <property type="entry name" value="DEADc_DDX19_DDX25"/>
    <property type="match status" value="1"/>
</dbReference>
<dbReference type="InterPro" id="IPR001650">
    <property type="entry name" value="Helicase_C-like"/>
</dbReference>
<dbReference type="GO" id="GO:0016787">
    <property type="term" value="F:hydrolase activity"/>
    <property type="evidence" value="ECO:0007669"/>
    <property type="project" value="UniProtKB-KW"/>
</dbReference>
<keyword evidence="3 9" id="KW-0378">Hydrolase</keyword>
<comment type="catalytic activity">
    <reaction evidence="7">
        <text>ATP + H2O = ADP + phosphate + H(+)</text>
        <dbReference type="Rhea" id="RHEA:13065"/>
        <dbReference type="ChEBI" id="CHEBI:15377"/>
        <dbReference type="ChEBI" id="CHEBI:15378"/>
        <dbReference type="ChEBI" id="CHEBI:30616"/>
        <dbReference type="ChEBI" id="CHEBI:43474"/>
        <dbReference type="ChEBI" id="CHEBI:456216"/>
        <dbReference type="EC" id="3.6.4.13"/>
    </reaction>
</comment>
<accession>A0A1X2HSG3</accession>
<evidence type="ECO:0000256" key="6">
    <source>
        <dbReference type="ARBA" id="ARBA00022884"/>
    </source>
</evidence>
<evidence type="ECO:0000256" key="8">
    <source>
        <dbReference type="PROSITE-ProRule" id="PRU00552"/>
    </source>
</evidence>
<evidence type="ECO:0000313" key="13">
    <source>
        <dbReference type="EMBL" id="ORZ02424.1"/>
    </source>
</evidence>
<keyword evidence="5 9" id="KW-0067">ATP-binding</keyword>
<evidence type="ECO:0000256" key="7">
    <source>
        <dbReference type="ARBA" id="ARBA00047984"/>
    </source>
</evidence>
<dbReference type="EC" id="3.6.4.13" evidence="1"/>
<dbReference type="InterPro" id="IPR027417">
    <property type="entry name" value="P-loop_NTPase"/>
</dbReference>
<evidence type="ECO:0000256" key="9">
    <source>
        <dbReference type="RuleBase" id="RU000492"/>
    </source>
</evidence>